<dbReference type="SUPFAM" id="SSF48403">
    <property type="entry name" value="Ankyrin repeat"/>
    <property type="match status" value="2"/>
</dbReference>
<feature type="domain" description="Nephrocystin 3-like N-terminal" evidence="5">
    <location>
        <begin position="297"/>
        <end position="460"/>
    </location>
</feature>
<gene>
    <name evidence="6" type="ORF">PCG10_003552</name>
</gene>
<evidence type="ECO:0000259" key="5">
    <source>
        <dbReference type="Pfam" id="PF24883"/>
    </source>
</evidence>
<dbReference type="PANTHER" id="PTHR24161:SF121">
    <property type="entry name" value="M-PHASE PHOSPHOPROTEIN 8"/>
    <property type="match status" value="1"/>
</dbReference>
<dbReference type="Gene3D" id="3.40.50.1580">
    <property type="entry name" value="Nucleoside phosphorylase domain"/>
    <property type="match status" value="1"/>
</dbReference>
<dbReference type="Pfam" id="PF00023">
    <property type="entry name" value="Ank"/>
    <property type="match status" value="4"/>
</dbReference>
<feature type="repeat" description="ANK" evidence="3">
    <location>
        <begin position="1054"/>
        <end position="1086"/>
    </location>
</feature>
<dbReference type="PROSITE" id="PS50297">
    <property type="entry name" value="ANK_REP_REGION"/>
    <property type="match status" value="13"/>
</dbReference>
<dbReference type="Gene3D" id="1.25.40.20">
    <property type="entry name" value="Ankyrin repeat-containing domain"/>
    <property type="match status" value="5"/>
</dbReference>
<feature type="repeat" description="ANK" evidence="3">
    <location>
        <begin position="988"/>
        <end position="1020"/>
    </location>
</feature>
<protein>
    <recommendedName>
        <fullName evidence="8">Nucleoside phosphorylase domain-containing protein</fullName>
    </recommendedName>
</protein>
<evidence type="ECO:0000256" key="2">
    <source>
        <dbReference type="ARBA" id="ARBA00023043"/>
    </source>
</evidence>
<feature type="repeat" description="ANK" evidence="3">
    <location>
        <begin position="955"/>
        <end position="987"/>
    </location>
</feature>
<dbReference type="InterPro" id="IPR054471">
    <property type="entry name" value="GPIID_WHD"/>
</dbReference>
<keyword evidence="2 3" id="KW-0040">ANK repeat</keyword>
<dbReference type="SUPFAM" id="SSF53167">
    <property type="entry name" value="Purine and uridine phosphorylases"/>
    <property type="match status" value="1"/>
</dbReference>
<dbReference type="InterPro" id="IPR002110">
    <property type="entry name" value="Ankyrin_rpt"/>
</dbReference>
<dbReference type="Pfam" id="PF24883">
    <property type="entry name" value="NPHP3_N"/>
    <property type="match status" value="1"/>
</dbReference>
<feature type="repeat" description="ANK" evidence="3">
    <location>
        <begin position="824"/>
        <end position="847"/>
    </location>
</feature>
<feature type="repeat" description="ANK" evidence="3">
    <location>
        <begin position="1184"/>
        <end position="1216"/>
    </location>
</feature>
<keyword evidence="7" id="KW-1185">Reference proteome</keyword>
<name>A0A9P5G9J6_PENCR</name>
<evidence type="ECO:0000313" key="6">
    <source>
        <dbReference type="EMBL" id="KAF7515244.1"/>
    </source>
</evidence>
<feature type="repeat" description="ANK" evidence="3">
    <location>
        <begin position="922"/>
        <end position="954"/>
    </location>
</feature>
<feature type="repeat" description="ANK" evidence="3">
    <location>
        <begin position="1087"/>
        <end position="1119"/>
    </location>
</feature>
<dbReference type="InterPro" id="IPR035994">
    <property type="entry name" value="Nucleoside_phosphorylase_sf"/>
</dbReference>
<dbReference type="GO" id="GO:0003824">
    <property type="term" value="F:catalytic activity"/>
    <property type="evidence" value="ECO:0007669"/>
    <property type="project" value="InterPro"/>
</dbReference>
<feature type="repeat" description="ANK" evidence="3">
    <location>
        <begin position="1120"/>
        <end position="1152"/>
    </location>
</feature>
<keyword evidence="1" id="KW-0677">Repeat</keyword>
<dbReference type="SMART" id="SM00248">
    <property type="entry name" value="ANK"/>
    <property type="match status" value="13"/>
</dbReference>
<feature type="repeat" description="ANK" evidence="3">
    <location>
        <begin position="856"/>
        <end position="888"/>
    </location>
</feature>
<dbReference type="Gene3D" id="3.40.50.300">
    <property type="entry name" value="P-loop containing nucleotide triphosphate hydrolases"/>
    <property type="match status" value="1"/>
</dbReference>
<dbReference type="InterPro" id="IPR036770">
    <property type="entry name" value="Ankyrin_rpt-contain_sf"/>
</dbReference>
<feature type="repeat" description="ANK" evidence="3">
    <location>
        <begin position="1151"/>
        <end position="1183"/>
    </location>
</feature>
<evidence type="ECO:0008006" key="8">
    <source>
        <dbReference type="Google" id="ProtNLM"/>
    </source>
</evidence>
<evidence type="ECO:0000256" key="3">
    <source>
        <dbReference type="PROSITE-ProRule" id="PRU00023"/>
    </source>
</evidence>
<comment type="caution">
    <text evidence="6">The sequence shown here is derived from an EMBL/GenBank/DDBJ whole genome shotgun (WGS) entry which is preliminary data.</text>
</comment>
<organism evidence="6 7">
    <name type="scientific">Penicillium crustosum</name>
    <name type="common">Blue mold fungus</name>
    <dbReference type="NCBI Taxonomy" id="36656"/>
    <lineage>
        <taxon>Eukaryota</taxon>
        <taxon>Fungi</taxon>
        <taxon>Dikarya</taxon>
        <taxon>Ascomycota</taxon>
        <taxon>Pezizomycotina</taxon>
        <taxon>Eurotiomycetes</taxon>
        <taxon>Eurotiomycetidae</taxon>
        <taxon>Eurotiales</taxon>
        <taxon>Aspergillaceae</taxon>
        <taxon>Penicillium</taxon>
    </lineage>
</organism>
<proteinExistence type="predicted"/>
<evidence type="ECO:0000313" key="7">
    <source>
        <dbReference type="Proteomes" id="UP000701341"/>
    </source>
</evidence>
<dbReference type="InterPro" id="IPR027417">
    <property type="entry name" value="P-loop_NTPase"/>
</dbReference>
<evidence type="ECO:0000259" key="4">
    <source>
        <dbReference type="Pfam" id="PF22939"/>
    </source>
</evidence>
<dbReference type="Pfam" id="PF22939">
    <property type="entry name" value="WHD_GPIID"/>
    <property type="match status" value="1"/>
</dbReference>
<dbReference type="GO" id="GO:0009116">
    <property type="term" value="P:nucleoside metabolic process"/>
    <property type="evidence" value="ECO:0007669"/>
    <property type="project" value="InterPro"/>
</dbReference>
<sequence length="1218" mass="135703">MISTFPSIKFGLMVGIGGGVPPKVRLGDVVVSTPVGQFPGVVQWDFGKAKEGGGFERTGSLNNPPTSLLTALTALETEHDLVGSKIPEYLEEMREKWPRLVPKYLPSDLQDILFKADYKHASRHASNLDDPSDFDDIDEDEGESCRLCDETQVVRRKPRDMSVHFGLIASGNQVIKDAVLRNKLNKDLGGNLLCIEMEAAGLMNNFPCIIIRGICDYADSHKNKDWQEYAAATAAAFAKEFLTFLQPSDVEGERPVKELLGQTISFEQKEDLHILNWITPINYGPQQSDFLGRRERGTGQWVLESTQFETWKATKKQTMFCPGMPGAGKTIISSIVIDHLDQEFQADPTIGIAYIYCNFKWQDNQKINDLLAALLKQLAGRCQPLPNRVRELYKHHKARTTRPSTEEISQVLQTVAATFSKLFIIVDALDECQTSSRPHFISELFNLQTRHSANIFVTSRFILEIIHQFEGALSLEIRATDEDVRKYLESHMGHLRPCVLESHQLQEEIKAAISDAVDGMFLLAQIYLGFLDDKLTINDIRRSLKSFHKQDRGSSEDEKTEILSHAYDQVMERINQQRPGLKQLAVKVLSWITHAKRLLSIRELQYALAIKKGKFQLDEGDLPHMGDMVSVCLGLVTIDDESTIIRLVHHTTQEYFMRSREDWFSNAHTEIAESCVTCLSFDVFEAGYCASHDSLRARLGTTVLYGYAAKNWGHHARCSLNEDEGLIMNLLQNTSKVSACSQAMVYDGSWYGFDNTITKMTGLHLVAYFGIGKFTSKMLERNAAVDPLDSYSRTPLSWAAENGHDGVVKLLLERNSAVDSLDKSGRTPLLLAARTGRDAVVKLLLEKCLVDPLDKSDRTPLSWAAENGYDIVVKLLLERNAVIDSLDTSDRTPLSWAAENGHDVVVKLLLEKDAINDFLDRYSQTPLSRAAKNGHDAVVRLLLKRNAVVDSADKSGRTLLSWAAENGRDAVVRLLLERNAAVDSLDISKRTPLSWAAENGNDIVVKLLLERNAAFDSLDKSRRSPLSWAAGSGHDAVVKLLLERNAAIDSLDIYDRTPLFWAAKNGHDVVVKLLLERNASFDFLDTYGRSPLSWAAGSGRDAVVKLLLERNVVVDSLGKTGRTPLVWAAENGHDVVVKLLLEKNAVVNFLYSQSPLSLAAKNGHDMVVKLLLDGNAVVNSLDISGRTPLSWATENGHDLVVKLLLERNAVVDCMDKSG</sequence>
<dbReference type="PROSITE" id="PS50088">
    <property type="entry name" value="ANK_REPEAT"/>
    <property type="match status" value="13"/>
</dbReference>
<dbReference type="AlphaFoldDB" id="A0A9P5G9J6"/>
<dbReference type="PANTHER" id="PTHR24161">
    <property type="entry name" value="ANK_REP_REGION DOMAIN-CONTAINING PROTEIN-RELATED"/>
    <property type="match status" value="1"/>
</dbReference>
<dbReference type="Proteomes" id="UP000701341">
    <property type="component" value="Unassembled WGS sequence"/>
</dbReference>
<dbReference type="SUPFAM" id="SSF52540">
    <property type="entry name" value="P-loop containing nucleoside triphosphate hydrolases"/>
    <property type="match status" value="1"/>
</dbReference>
<reference evidence="6" key="1">
    <citation type="submission" date="2020-02" db="EMBL/GenBank/DDBJ databases">
        <authorList>
            <person name="Lichtner F.J."/>
        </authorList>
    </citation>
    <scope>NUCLEOTIDE SEQUENCE</scope>
    <source>
        <strain evidence="6">G10</strain>
    </source>
</reference>
<feature type="repeat" description="ANK" evidence="3">
    <location>
        <begin position="1021"/>
        <end position="1053"/>
    </location>
</feature>
<dbReference type="Pfam" id="PF12796">
    <property type="entry name" value="Ank_2"/>
    <property type="match status" value="4"/>
</dbReference>
<feature type="repeat" description="ANK" evidence="3">
    <location>
        <begin position="889"/>
        <end position="921"/>
    </location>
</feature>
<dbReference type="InterPro" id="IPR056884">
    <property type="entry name" value="NPHP3-like_N"/>
</dbReference>
<accession>A0A9P5G9J6</accession>
<feature type="domain" description="GPI inositol-deacylase winged helix" evidence="4">
    <location>
        <begin position="580"/>
        <end position="658"/>
    </location>
</feature>
<feature type="repeat" description="ANK" evidence="3">
    <location>
        <begin position="791"/>
        <end position="823"/>
    </location>
</feature>
<evidence type="ECO:0000256" key="1">
    <source>
        <dbReference type="ARBA" id="ARBA00022737"/>
    </source>
</evidence>
<dbReference type="EMBL" id="JAAOZQ010000192">
    <property type="protein sequence ID" value="KAF7515244.1"/>
    <property type="molecule type" value="Genomic_DNA"/>
</dbReference>